<dbReference type="PRINTS" id="PR00702">
    <property type="entry name" value="ACRIFLAVINRP"/>
</dbReference>
<gene>
    <name evidence="3" type="ORF">SAMN05444359_11890</name>
</gene>
<feature type="region of interest" description="Disordered" evidence="1">
    <location>
        <begin position="480"/>
        <end position="519"/>
    </location>
</feature>
<keyword evidence="2" id="KW-0472">Membrane</keyword>
<dbReference type="SUPFAM" id="SSF82866">
    <property type="entry name" value="Multidrug efflux transporter AcrB transmembrane domain"/>
    <property type="match status" value="2"/>
</dbReference>
<evidence type="ECO:0000256" key="1">
    <source>
        <dbReference type="SAM" id="MobiDB-lite"/>
    </source>
</evidence>
<feature type="transmembrane region" description="Helical" evidence="2">
    <location>
        <begin position="994"/>
        <end position="1013"/>
    </location>
</feature>
<dbReference type="PANTHER" id="PTHR32063:SF0">
    <property type="entry name" value="SWARMING MOTILITY PROTEIN SWRC"/>
    <property type="match status" value="1"/>
</dbReference>
<dbReference type="InterPro" id="IPR027463">
    <property type="entry name" value="AcrB_DN_DC_subdom"/>
</dbReference>
<dbReference type="Gene3D" id="3.30.70.1320">
    <property type="entry name" value="Multidrug efflux transporter AcrB pore domain like"/>
    <property type="match status" value="2"/>
</dbReference>
<feature type="transmembrane region" description="Helical" evidence="2">
    <location>
        <begin position="451"/>
        <end position="472"/>
    </location>
</feature>
<evidence type="ECO:0000313" key="3">
    <source>
        <dbReference type="EMBL" id="SEQ90819.1"/>
    </source>
</evidence>
<keyword evidence="4" id="KW-1185">Reference proteome</keyword>
<feature type="region of interest" description="Disordered" evidence="1">
    <location>
        <begin position="154"/>
        <end position="207"/>
    </location>
</feature>
<dbReference type="Pfam" id="PF00873">
    <property type="entry name" value="ACR_tran"/>
    <property type="match status" value="2"/>
</dbReference>
<dbReference type="Proteomes" id="UP000199021">
    <property type="component" value="Unassembled WGS sequence"/>
</dbReference>
<feature type="transmembrane region" description="Helical" evidence="2">
    <location>
        <begin position="942"/>
        <end position="961"/>
    </location>
</feature>
<proteinExistence type="predicted"/>
<feature type="transmembrane region" description="Helical" evidence="2">
    <location>
        <begin position="542"/>
        <end position="563"/>
    </location>
</feature>
<dbReference type="Gene3D" id="3.30.70.1430">
    <property type="entry name" value="Multidrug efflux transporter AcrB pore domain"/>
    <property type="match status" value="2"/>
</dbReference>
<dbReference type="GO" id="GO:0042910">
    <property type="term" value="F:xenobiotic transmembrane transporter activity"/>
    <property type="evidence" value="ECO:0007669"/>
    <property type="project" value="TreeGrafter"/>
</dbReference>
<dbReference type="SUPFAM" id="SSF82693">
    <property type="entry name" value="Multidrug efflux transporter AcrB pore domain, PN1, PN2, PC1 and PC2 subdomains"/>
    <property type="match status" value="2"/>
</dbReference>
<feature type="transmembrane region" description="Helical" evidence="2">
    <location>
        <begin position="616"/>
        <end position="637"/>
    </location>
</feature>
<evidence type="ECO:0000313" key="4">
    <source>
        <dbReference type="Proteomes" id="UP000199021"/>
    </source>
</evidence>
<dbReference type="STRING" id="478744.SAMN05444359_11890"/>
<feature type="transmembrane region" description="Helical" evidence="2">
    <location>
        <begin position="1042"/>
        <end position="1065"/>
    </location>
</feature>
<keyword evidence="2" id="KW-1133">Transmembrane helix</keyword>
<dbReference type="PANTHER" id="PTHR32063">
    <property type="match status" value="1"/>
</dbReference>
<dbReference type="InterPro" id="IPR001036">
    <property type="entry name" value="Acrflvin-R"/>
</dbReference>
<dbReference type="GO" id="GO:0005886">
    <property type="term" value="C:plasma membrane"/>
    <property type="evidence" value="ECO:0007669"/>
    <property type="project" value="TreeGrafter"/>
</dbReference>
<reference evidence="4" key="1">
    <citation type="submission" date="2016-10" db="EMBL/GenBank/DDBJ databases">
        <authorList>
            <person name="Varghese N."/>
            <person name="Submissions S."/>
        </authorList>
    </citation>
    <scope>NUCLEOTIDE SEQUENCE [LARGE SCALE GENOMIC DNA]</scope>
    <source>
        <strain evidence="4">DSM 24740</strain>
    </source>
</reference>
<sequence length="1099" mass="119670">MSCTDFCIFVETYFPILTNLLHRPTALLLTTLALIILGLLAAGQLPVSLLPEVGIPRVSVQVSYPNAAARTVEDAVVSPLRNTLLQVNRLSGIRSRAREESAVLYLDFPFGTDPDLAFIEVNEKIDQAMNQLPREVERPRVLATDVSDIPVVQLSVTKVPGPQRGNEGATYERSEQSRPPSPLDLGAGSKRPAEKPRSERGRGRGFQGEGILDLSALARNVLRRRLEQLPEVAFADLSGQQEPRIVVRPNQGALRALGLTESDLGNLLRSANVELGGLLLADGYYQYNVRFTGDLRTATDLENLYLRVGEAPDGSGGRTLPLSDLATVSYEAEPARGLFFHDGNPGVVFTLRKRADARLFDLRENLQTLVADLENEYPDLRFNLDNDQTSILRASIDNLSGGLLYGAGFAILILFAFFREWRRPLLIGLAVPVALLVAVLGFYLAGLSVNVISLAGLILGLGLMIDNSIIVLDNIAGQETSSSSVGNLSPTPLRQASPGAQRRGASENASRFEDEDPSFAKGGREQIAAATNEVIRPLISSALTTIAVFLPLVLLSGVAGALFRDQAIAVTLALAASLLVAYFLLPMLSYLLKPKTRSVLQSPSPLSRRRNLPERGWGEVSLLWLLLLLPWLALGYFTQTQLPARGFPELSRTDFQLKVDWNEALPLNDHRTRVRALENEWRATFGGNTAAFVGENQFLLSEENQAVTASTVQLFLPDAPGADFADDWLASLRDAYPSASISFQPIANLFDRIFLNDDPYLEVRLRAANGRETPDWNSVQPLLEQLRAAGHTPVSPARKEAFALRINYPQLSVSRVSPEQLRSRLLTLFSENEITRLRANDRALPVLIAGDDGLTTERLMRATVINQDGKEIPMRYLITTERQADYQVLTADGTGEYLSLVFPGEPAAAEADEIMALVSGQQQFTAQLAGRILTDQTRLGELGGVLLVSLLLLYLILAAQFEGLKLPFVVLLVVPVSLVGSLLALWFTGGSLNLLSLIGMVVTGGIVVNDAIIKVDMIERGRRAGMPLAEALKEASRRRLRAIVMTSLTTVLALAPVLFTSGLGAELQQPLAITVIGGLAVGTLGSLYVVPLLYRLFRA</sequence>
<feature type="transmembrane region" description="Helical" evidence="2">
    <location>
        <begin position="399"/>
        <end position="418"/>
    </location>
</feature>
<dbReference type="Gene3D" id="1.20.1640.10">
    <property type="entry name" value="Multidrug efflux transporter AcrB transmembrane domain"/>
    <property type="match status" value="4"/>
</dbReference>
<feature type="transmembrane region" description="Helical" evidence="2">
    <location>
        <begin position="425"/>
        <end position="445"/>
    </location>
</feature>
<keyword evidence="2" id="KW-0812">Transmembrane</keyword>
<organism evidence="3 4">
    <name type="scientific">Neolewinella agarilytica</name>
    <dbReference type="NCBI Taxonomy" id="478744"/>
    <lineage>
        <taxon>Bacteria</taxon>
        <taxon>Pseudomonadati</taxon>
        <taxon>Bacteroidota</taxon>
        <taxon>Saprospiria</taxon>
        <taxon>Saprospirales</taxon>
        <taxon>Lewinellaceae</taxon>
        <taxon>Neolewinella</taxon>
    </lineage>
</organism>
<feature type="transmembrane region" description="Helical" evidence="2">
    <location>
        <begin position="968"/>
        <end position="988"/>
    </location>
</feature>
<dbReference type="OrthoDB" id="9798415at2"/>
<feature type="transmembrane region" description="Helical" evidence="2">
    <location>
        <begin position="1071"/>
        <end position="1094"/>
    </location>
</feature>
<dbReference type="InParanoid" id="A0A1H9JVF9"/>
<feature type="transmembrane region" description="Helical" evidence="2">
    <location>
        <begin position="26"/>
        <end position="47"/>
    </location>
</feature>
<dbReference type="Gene3D" id="3.30.2090.10">
    <property type="entry name" value="Multidrug efflux transporter AcrB TolC docking domain, DN and DC subdomains"/>
    <property type="match status" value="2"/>
</dbReference>
<name>A0A1H9JVF9_9BACT</name>
<accession>A0A1H9JVF9</accession>
<dbReference type="AlphaFoldDB" id="A0A1H9JVF9"/>
<feature type="transmembrane region" description="Helical" evidence="2">
    <location>
        <begin position="569"/>
        <end position="592"/>
    </location>
</feature>
<evidence type="ECO:0000256" key="2">
    <source>
        <dbReference type="SAM" id="Phobius"/>
    </source>
</evidence>
<dbReference type="SUPFAM" id="SSF82714">
    <property type="entry name" value="Multidrug efflux transporter AcrB TolC docking domain, DN and DC subdomains"/>
    <property type="match status" value="1"/>
</dbReference>
<feature type="compositionally biased region" description="Polar residues" evidence="1">
    <location>
        <begin position="480"/>
        <end position="494"/>
    </location>
</feature>
<feature type="compositionally biased region" description="Basic and acidic residues" evidence="1">
    <location>
        <begin position="191"/>
        <end position="202"/>
    </location>
</feature>
<dbReference type="Gene3D" id="3.30.70.1440">
    <property type="entry name" value="Multidrug efflux transporter AcrB pore domain"/>
    <property type="match status" value="1"/>
</dbReference>
<dbReference type="EMBL" id="FOFB01000018">
    <property type="protein sequence ID" value="SEQ90819.1"/>
    <property type="molecule type" value="Genomic_DNA"/>
</dbReference>
<protein>
    <submittedName>
        <fullName evidence="3">Multidrug efflux pump subunit AcrB</fullName>
    </submittedName>
</protein>
<dbReference type="RefSeq" id="WP_090170364.1">
    <property type="nucleotide sequence ID" value="NZ_FOFB01000018.1"/>
</dbReference>